<accession>A0A2A9MAI2</accession>
<sequence>MAAPHAGGCLAGFAPCARFSSGPNAFLPSVRVSAISSSCCVSYAAPRKTFNALHRVSLKYTARIDCLSRSVPNVSSRVPPCSFSSSRPRERLSASPRSPSEQACHVADAGRHAEHSVDGASVHVGVSLRGCKNVASGLSAVAISLFSRVHPHLSCGVGLRSLVTSSAFSGTRKTAFSVRPLSPAGDFLARLPPALRASFPFSSATPLPSSAPRTASSYLPSCVRIPKNYRRLDDPRAGPYLHFLPLWARITKSSPDARFFLRALPLAPLCVSAAVTHLLPIWGFEALARDLIGWSVYYGTALLASWWGMHAGMQLSHLGSPRIRGDRGPRNGLRFGFVAYGLASLIAAAGAQQVEAAESLYLLALSCGLLLAGDFLSHHAAIAPLWFWKERFLSLTTCLAAIGVLLLSEQVGTRGRQTRLEF</sequence>
<evidence type="ECO:0000313" key="3">
    <source>
        <dbReference type="EMBL" id="PFH32370.1"/>
    </source>
</evidence>
<dbReference type="AlphaFoldDB" id="A0A2A9MAI2"/>
<feature type="transmembrane region" description="Helical" evidence="2">
    <location>
        <begin position="291"/>
        <end position="312"/>
    </location>
</feature>
<feature type="transmembrane region" description="Helical" evidence="2">
    <location>
        <begin position="333"/>
        <end position="354"/>
    </location>
</feature>
<protein>
    <recommendedName>
        <fullName evidence="5">Transmembrane protein</fullName>
    </recommendedName>
</protein>
<dbReference type="VEuPathDB" id="ToxoDB:BESB_016880"/>
<organism evidence="3 4">
    <name type="scientific">Besnoitia besnoiti</name>
    <name type="common">Apicomplexan protozoan</name>
    <dbReference type="NCBI Taxonomy" id="94643"/>
    <lineage>
        <taxon>Eukaryota</taxon>
        <taxon>Sar</taxon>
        <taxon>Alveolata</taxon>
        <taxon>Apicomplexa</taxon>
        <taxon>Conoidasida</taxon>
        <taxon>Coccidia</taxon>
        <taxon>Eucoccidiorida</taxon>
        <taxon>Eimeriorina</taxon>
        <taxon>Sarcocystidae</taxon>
        <taxon>Besnoitia</taxon>
    </lineage>
</organism>
<keyword evidence="4" id="KW-1185">Reference proteome</keyword>
<feature type="region of interest" description="Disordered" evidence="1">
    <location>
        <begin position="72"/>
        <end position="101"/>
    </location>
</feature>
<feature type="transmembrane region" description="Helical" evidence="2">
    <location>
        <begin position="392"/>
        <end position="412"/>
    </location>
</feature>
<feature type="transmembrane region" description="Helical" evidence="2">
    <location>
        <begin position="259"/>
        <end position="279"/>
    </location>
</feature>
<keyword evidence="2" id="KW-0812">Transmembrane</keyword>
<evidence type="ECO:0000313" key="4">
    <source>
        <dbReference type="Proteomes" id="UP000224006"/>
    </source>
</evidence>
<feature type="compositionally biased region" description="Low complexity" evidence="1">
    <location>
        <begin position="72"/>
        <end position="86"/>
    </location>
</feature>
<dbReference type="EMBL" id="NWUJ01000011">
    <property type="protein sequence ID" value="PFH32370.1"/>
    <property type="molecule type" value="Genomic_DNA"/>
</dbReference>
<gene>
    <name evidence="3" type="ORF">BESB_016880</name>
</gene>
<keyword evidence="2" id="KW-1133">Transmembrane helix</keyword>
<dbReference type="OrthoDB" id="333569at2759"/>
<name>A0A2A9MAI2_BESBE</name>
<dbReference type="Proteomes" id="UP000224006">
    <property type="component" value="Chromosome X"/>
</dbReference>
<dbReference type="GeneID" id="40306749"/>
<comment type="caution">
    <text evidence="3">The sequence shown here is derived from an EMBL/GenBank/DDBJ whole genome shotgun (WGS) entry which is preliminary data.</text>
</comment>
<dbReference type="RefSeq" id="XP_029216379.1">
    <property type="nucleotide sequence ID" value="XM_029360403.1"/>
</dbReference>
<keyword evidence="2" id="KW-0472">Membrane</keyword>
<evidence type="ECO:0000256" key="2">
    <source>
        <dbReference type="SAM" id="Phobius"/>
    </source>
</evidence>
<feature type="transmembrane region" description="Helical" evidence="2">
    <location>
        <begin position="360"/>
        <end position="380"/>
    </location>
</feature>
<proteinExistence type="predicted"/>
<evidence type="ECO:0008006" key="5">
    <source>
        <dbReference type="Google" id="ProtNLM"/>
    </source>
</evidence>
<reference evidence="3 4" key="1">
    <citation type="submission" date="2017-09" db="EMBL/GenBank/DDBJ databases">
        <title>Genome sequencing of Besnoitia besnoiti strain Bb-Ger1.</title>
        <authorList>
            <person name="Schares G."/>
            <person name="Venepally P."/>
            <person name="Lorenzi H.A."/>
        </authorList>
    </citation>
    <scope>NUCLEOTIDE SEQUENCE [LARGE SCALE GENOMIC DNA]</scope>
    <source>
        <strain evidence="3 4">Bb-Ger1</strain>
    </source>
</reference>
<dbReference type="KEGG" id="bbes:BESB_016880"/>
<evidence type="ECO:0000256" key="1">
    <source>
        <dbReference type="SAM" id="MobiDB-lite"/>
    </source>
</evidence>